<dbReference type="InterPro" id="IPR036855">
    <property type="entry name" value="Znf_CCCH_sf"/>
</dbReference>
<dbReference type="EMBL" id="VIIS01000132">
    <property type="protein sequence ID" value="KAF0312838.1"/>
    <property type="molecule type" value="Genomic_DNA"/>
</dbReference>
<feature type="compositionally biased region" description="Low complexity" evidence="10">
    <location>
        <begin position="203"/>
        <end position="218"/>
    </location>
</feature>
<sequence>MVVCTYYNQGYCRYGDRCRFDHPFKGPTAGAGANYRAQAQQPAAAAGTPSSFNELLTGIANEMKVWENSKQWPFSCFSPLKGQPCIPGLTDLSPEEVRAEAYKSKVANTPDAYLQFFNAKVAEYRQKRASLHNASPEMRTYMPQTTGSTFGGQTPAASSVFGSQPAPAAAAPAGSVFGGQAALPGAQPAGGGGGLFGKGGAPAAGAAGTQPTAAPADAYSEPSELSEQDREQFAAAEFTLGKVPLVPPTREMCAR</sequence>
<feature type="region of interest" description="Disordered" evidence="10">
    <location>
        <begin position="202"/>
        <end position="230"/>
    </location>
</feature>
<dbReference type="SMART" id="SM00356">
    <property type="entry name" value="ZnF_C3H1"/>
    <property type="match status" value="1"/>
</dbReference>
<feature type="region of interest" description="Disordered" evidence="10">
    <location>
        <begin position="147"/>
        <end position="173"/>
    </location>
</feature>
<comment type="subcellular location">
    <subcellularLocation>
        <location evidence="1">Nucleus membrane</location>
        <topology evidence="1">Peripheral membrane protein</topology>
        <orientation evidence="1">Cytoplasmic side</orientation>
    </subcellularLocation>
</comment>
<dbReference type="Gene3D" id="4.10.1000.10">
    <property type="entry name" value="Zinc finger, CCCH-type"/>
    <property type="match status" value="1"/>
</dbReference>
<gene>
    <name evidence="12" type="primary">nupl2_2</name>
    <name evidence="12" type="ORF">FJT64_016507</name>
</gene>
<evidence type="ECO:0000256" key="9">
    <source>
        <dbReference type="PROSITE-ProRule" id="PRU00723"/>
    </source>
</evidence>
<evidence type="ECO:0000256" key="6">
    <source>
        <dbReference type="ARBA" id="ARBA00037262"/>
    </source>
</evidence>
<keyword evidence="3 9" id="KW-0863">Zinc-finger</keyword>
<evidence type="ECO:0000256" key="1">
    <source>
        <dbReference type="ARBA" id="ARBA00004335"/>
    </source>
</evidence>
<dbReference type="AlphaFoldDB" id="A0A6A4XCH0"/>
<proteinExistence type="predicted"/>
<dbReference type="InterPro" id="IPR000571">
    <property type="entry name" value="Znf_CCCH"/>
</dbReference>
<evidence type="ECO:0000256" key="8">
    <source>
        <dbReference type="ARBA" id="ARBA00042384"/>
    </source>
</evidence>
<evidence type="ECO:0000313" key="12">
    <source>
        <dbReference type="EMBL" id="KAF0312838.1"/>
    </source>
</evidence>
<keyword evidence="2 9" id="KW-0479">Metal-binding</keyword>
<accession>A0A6A4XCH0</accession>
<dbReference type="PANTHER" id="PTHR46527:SF1">
    <property type="entry name" value="NUCLEOPORIN NUP42"/>
    <property type="match status" value="1"/>
</dbReference>
<comment type="function">
    <text evidence="6">Required for the export of mRNAs containing poly(A) tails from the nucleus into the cytoplasm.</text>
</comment>
<dbReference type="GO" id="GO:0031965">
    <property type="term" value="C:nuclear membrane"/>
    <property type="evidence" value="ECO:0007669"/>
    <property type="project" value="UniProtKB-SubCell"/>
</dbReference>
<evidence type="ECO:0000259" key="11">
    <source>
        <dbReference type="PROSITE" id="PS50103"/>
    </source>
</evidence>
<dbReference type="EMBL" id="VIIS01000132">
    <property type="protein sequence ID" value="KAF0312837.1"/>
    <property type="molecule type" value="Genomic_DNA"/>
</dbReference>
<feature type="zinc finger region" description="C3H1-type" evidence="9">
    <location>
        <begin position="1"/>
        <end position="25"/>
    </location>
</feature>
<dbReference type="Proteomes" id="UP000440578">
    <property type="component" value="Unassembled WGS sequence"/>
</dbReference>
<evidence type="ECO:0000256" key="4">
    <source>
        <dbReference type="ARBA" id="ARBA00022833"/>
    </source>
</evidence>
<keyword evidence="5" id="KW-0539">Nucleus</keyword>
<dbReference type="PANTHER" id="PTHR46527">
    <property type="entry name" value="NUCLEOPORIN-LIKE PROTEIN 2"/>
    <property type="match status" value="1"/>
</dbReference>
<dbReference type="OrthoDB" id="6379788at2759"/>
<feature type="domain" description="C3H1-type" evidence="11">
    <location>
        <begin position="1"/>
        <end position="25"/>
    </location>
</feature>
<evidence type="ECO:0000313" key="13">
    <source>
        <dbReference type="Proteomes" id="UP000440578"/>
    </source>
</evidence>
<protein>
    <recommendedName>
        <fullName evidence="7">Nucleoporin NUP42</fullName>
    </recommendedName>
    <alternativeName>
        <fullName evidence="8">Nucleoporin-like protein 2</fullName>
    </alternativeName>
</protein>
<evidence type="ECO:0000256" key="7">
    <source>
        <dbReference type="ARBA" id="ARBA00039886"/>
    </source>
</evidence>
<dbReference type="GO" id="GO:0008270">
    <property type="term" value="F:zinc ion binding"/>
    <property type="evidence" value="ECO:0007669"/>
    <property type="project" value="UniProtKB-KW"/>
</dbReference>
<dbReference type="PROSITE" id="PS50103">
    <property type="entry name" value="ZF_C3H1"/>
    <property type="match status" value="1"/>
</dbReference>
<evidence type="ECO:0000256" key="2">
    <source>
        <dbReference type="ARBA" id="ARBA00022723"/>
    </source>
</evidence>
<evidence type="ECO:0000256" key="3">
    <source>
        <dbReference type="ARBA" id="ARBA00022771"/>
    </source>
</evidence>
<evidence type="ECO:0000256" key="10">
    <source>
        <dbReference type="SAM" id="MobiDB-lite"/>
    </source>
</evidence>
<name>A0A6A4XCH0_AMPAM</name>
<dbReference type="EMBL" id="VIIS01000132">
    <property type="protein sequence ID" value="KAF0312839.1"/>
    <property type="molecule type" value="Genomic_DNA"/>
</dbReference>
<keyword evidence="13" id="KW-1185">Reference proteome</keyword>
<feature type="compositionally biased region" description="Polar residues" evidence="10">
    <location>
        <begin position="147"/>
        <end position="162"/>
    </location>
</feature>
<keyword evidence="4 9" id="KW-0862">Zinc</keyword>
<reference evidence="12 13" key="1">
    <citation type="submission" date="2019-07" db="EMBL/GenBank/DDBJ databases">
        <title>Draft genome assembly of a fouling barnacle, Amphibalanus amphitrite (Darwin, 1854): The first reference genome for Thecostraca.</title>
        <authorList>
            <person name="Kim W."/>
        </authorList>
    </citation>
    <scope>NUCLEOTIDE SEQUENCE [LARGE SCALE GENOMIC DNA]</scope>
    <source>
        <strain evidence="12">SNU_AA5</strain>
        <tissue evidence="12">Soma without cirri and trophi</tissue>
    </source>
</reference>
<dbReference type="SUPFAM" id="SSF90229">
    <property type="entry name" value="CCCH zinc finger"/>
    <property type="match status" value="1"/>
</dbReference>
<organism evidence="12 13">
    <name type="scientific">Amphibalanus amphitrite</name>
    <name type="common">Striped barnacle</name>
    <name type="synonym">Balanus amphitrite</name>
    <dbReference type="NCBI Taxonomy" id="1232801"/>
    <lineage>
        <taxon>Eukaryota</taxon>
        <taxon>Metazoa</taxon>
        <taxon>Ecdysozoa</taxon>
        <taxon>Arthropoda</taxon>
        <taxon>Crustacea</taxon>
        <taxon>Multicrustacea</taxon>
        <taxon>Cirripedia</taxon>
        <taxon>Thoracica</taxon>
        <taxon>Thoracicalcarea</taxon>
        <taxon>Balanomorpha</taxon>
        <taxon>Balanoidea</taxon>
        <taxon>Balanidae</taxon>
        <taxon>Amphibalaninae</taxon>
        <taxon>Amphibalanus</taxon>
    </lineage>
</organism>
<evidence type="ECO:0000256" key="5">
    <source>
        <dbReference type="ARBA" id="ARBA00023242"/>
    </source>
</evidence>
<dbReference type="Pfam" id="PF00642">
    <property type="entry name" value="zf-CCCH"/>
    <property type="match status" value="1"/>
</dbReference>
<dbReference type="InterPro" id="IPR051767">
    <property type="entry name" value="Nucleoporin_NUP42"/>
</dbReference>
<comment type="caution">
    <text evidence="12">The sequence shown here is derived from an EMBL/GenBank/DDBJ whole genome shotgun (WGS) entry which is preliminary data.</text>
</comment>